<keyword evidence="15" id="KW-1185">Reference proteome</keyword>
<dbReference type="EC" id="4.1.3.17" evidence="5"/>
<comment type="function">
    <text evidence="8">Catalyzes the aldol cleavage of 4-hydroxy-4-methyl-2-oxoglutarate (HMG) into 2 molecules of pyruvate. Also contains a secondary oxaloacetate (OAA) decarboxylase activity due to the common pyruvate enolate transition state formed following C-C bond cleavage in the retro-aldol and decarboxylation reactions.</text>
</comment>
<comment type="cofactor">
    <cofactor evidence="2">
        <name>a divalent metal cation</name>
        <dbReference type="ChEBI" id="CHEBI:60240"/>
    </cofactor>
</comment>
<sequence length="236" mass="24830">MKSVGSSVPQTDVVRLVESFARLDTASVSDALDSIGVAGRLRGIAARVPGARAAGTAYTVRYEPVDESGPRFRNAANYLDDVPAGSIVVIDNGGSAECTNWGSLLTVAAQRFGVRGTVLHGSARDVAEIRNAGYPLFSTHVTMVSGKNRVQLAAIGDPIRIGDVDLRTGDIVVGDDNGVLAVPSELADEVLIRAQRVELTEQSIARAVACGARLDEARERFGYATPWYDAGSAADE</sequence>
<dbReference type="GO" id="GO:0008948">
    <property type="term" value="F:oxaloacetate decarboxylase activity"/>
    <property type="evidence" value="ECO:0007669"/>
    <property type="project" value="UniProtKB-EC"/>
</dbReference>
<dbReference type="EMBL" id="PVNH01000002">
    <property type="protein sequence ID" value="PRX50117.1"/>
    <property type="molecule type" value="Genomic_DNA"/>
</dbReference>
<dbReference type="Pfam" id="PF03737">
    <property type="entry name" value="RraA-like"/>
    <property type="match status" value="1"/>
</dbReference>
<protein>
    <recommendedName>
        <fullName evidence="7">Putative 4-hydroxy-4-methyl-2-oxoglutarate aldolase</fullName>
        <ecNumber evidence="6">4.1.1.112</ecNumber>
        <ecNumber evidence="5">4.1.3.17</ecNumber>
    </recommendedName>
    <alternativeName>
        <fullName evidence="11">Oxaloacetate decarboxylase</fullName>
    </alternativeName>
    <alternativeName>
        <fullName evidence="9">Regulator of ribonuclease activity homolog</fullName>
    </alternativeName>
    <alternativeName>
        <fullName evidence="10">RraA-like protein</fullName>
    </alternativeName>
</protein>
<evidence type="ECO:0000313" key="15">
    <source>
        <dbReference type="Proteomes" id="UP000238362"/>
    </source>
</evidence>
<evidence type="ECO:0000256" key="1">
    <source>
        <dbReference type="ARBA" id="ARBA00001342"/>
    </source>
</evidence>
<gene>
    <name evidence="14" type="ORF">B0I33_102235</name>
</gene>
<keyword evidence="13" id="KW-0479">Metal-binding</keyword>
<evidence type="ECO:0000256" key="5">
    <source>
        <dbReference type="ARBA" id="ARBA00012213"/>
    </source>
</evidence>
<dbReference type="PANTHER" id="PTHR33254">
    <property type="entry name" value="4-HYDROXY-4-METHYL-2-OXOGLUTARATE ALDOLASE 3-RELATED"/>
    <property type="match status" value="1"/>
</dbReference>
<dbReference type="PANTHER" id="PTHR33254:SF4">
    <property type="entry name" value="4-HYDROXY-4-METHYL-2-OXOGLUTARATE ALDOLASE 3-RELATED"/>
    <property type="match status" value="1"/>
</dbReference>
<evidence type="ECO:0000256" key="13">
    <source>
        <dbReference type="PIRSR" id="PIRSR605493-1"/>
    </source>
</evidence>
<comment type="similarity">
    <text evidence="3">Belongs to the class II aldolase/RraA-like family.</text>
</comment>
<evidence type="ECO:0000256" key="2">
    <source>
        <dbReference type="ARBA" id="ARBA00001968"/>
    </source>
</evidence>
<reference evidence="14 15" key="1">
    <citation type="submission" date="2018-03" db="EMBL/GenBank/DDBJ databases">
        <title>Genomic Encyclopedia of Type Strains, Phase III (KMG-III): the genomes of soil and plant-associated and newly described type strains.</title>
        <authorList>
            <person name="Whitman W."/>
        </authorList>
    </citation>
    <scope>NUCLEOTIDE SEQUENCE [LARGE SCALE GENOMIC DNA]</scope>
    <source>
        <strain evidence="14 15">CGMCC 4.7125</strain>
    </source>
</reference>
<comment type="caution">
    <text evidence="14">The sequence shown here is derived from an EMBL/GenBank/DDBJ whole genome shotgun (WGS) entry which is preliminary data.</text>
</comment>
<evidence type="ECO:0000256" key="3">
    <source>
        <dbReference type="ARBA" id="ARBA00008621"/>
    </source>
</evidence>
<comment type="catalytic activity">
    <reaction evidence="12">
        <text>oxaloacetate + H(+) = pyruvate + CO2</text>
        <dbReference type="Rhea" id="RHEA:15641"/>
        <dbReference type="ChEBI" id="CHEBI:15361"/>
        <dbReference type="ChEBI" id="CHEBI:15378"/>
        <dbReference type="ChEBI" id="CHEBI:16452"/>
        <dbReference type="ChEBI" id="CHEBI:16526"/>
        <dbReference type="EC" id="4.1.1.112"/>
    </reaction>
</comment>
<dbReference type="GO" id="GO:0046872">
    <property type="term" value="F:metal ion binding"/>
    <property type="evidence" value="ECO:0007669"/>
    <property type="project" value="UniProtKB-KW"/>
</dbReference>
<proteinExistence type="inferred from homology"/>
<feature type="binding site" evidence="13">
    <location>
        <position position="124"/>
    </location>
    <ligand>
        <name>Mg(2+)</name>
        <dbReference type="ChEBI" id="CHEBI:18420"/>
    </ligand>
</feature>
<dbReference type="InterPro" id="IPR005493">
    <property type="entry name" value="RraA/RraA-like"/>
</dbReference>
<keyword evidence="13" id="KW-0460">Magnesium</keyword>
<evidence type="ECO:0000256" key="12">
    <source>
        <dbReference type="ARBA" id="ARBA00047973"/>
    </source>
</evidence>
<name>A0A2T0M0N0_9PSEU</name>
<dbReference type="InterPro" id="IPR036704">
    <property type="entry name" value="RraA/RraA-like_sf"/>
</dbReference>
<evidence type="ECO:0000313" key="14">
    <source>
        <dbReference type="EMBL" id="PRX50117.1"/>
    </source>
</evidence>
<dbReference type="CDD" id="cd16841">
    <property type="entry name" value="RraA_family"/>
    <property type="match status" value="1"/>
</dbReference>
<evidence type="ECO:0000256" key="4">
    <source>
        <dbReference type="ARBA" id="ARBA00011233"/>
    </source>
</evidence>
<dbReference type="AlphaFoldDB" id="A0A2T0M0N0"/>
<evidence type="ECO:0000256" key="9">
    <source>
        <dbReference type="ARBA" id="ARBA00029596"/>
    </source>
</evidence>
<comment type="subunit">
    <text evidence="4">Homotrimer.</text>
</comment>
<dbReference type="Proteomes" id="UP000238362">
    <property type="component" value="Unassembled WGS sequence"/>
</dbReference>
<comment type="catalytic activity">
    <reaction evidence="1">
        <text>4-hydroxy-4-methyl-2-oxoglutarate = 2 pyruvate</text>
        <dbReference type="Rhea" id="RHEA:22748"/>
        <dbReference type="ChEBI" id="CHEBI:15361"/>
        <dbReference type="ChEBI" id="CHEBI:58276"/>
        <dbReference type="EC" id="4.1.3.17"/>
    </reaction>
</comment>
<dbReference type="EC" id="4.1.1.112" evidence="6"/>
<feature type="binding site" evidence="13">
    <location>
        <position position="125"/>
    </location>
    <ligand>
        <name>Mg(2+)</name>
        <dbReference type="ChEBI" id="CHEBI:18420"/>
    </ligand>
</feature>
<comment type="cofactor">
    <cofactor evidence="13">
        <name>Mg(2+)</name>
        <dbReference type="ChEBI" id="CHEBI:18420"/>
    </cofactor>
</comment>
<evidence type="ECO:0000256" key="11">
    <source>
        <dbReference type="ARBA" id="ARBA00032305"/>
    </source>
</evidence>
<evidence type="ECO:0000256" key="8">
    <source>
        <dbReference type="ARBA" id="ARBA00025046"/>
    </source>
</evidence>
<feature type="binding site" evidence="13">
    <location>
        <begin position="102"/>
        <end position="105"/>
    </location>
    <ligand>
        <name>substrate</name>
    </ligand>
</feature>
<evidence type="ECO:0000256" key="6">
    <source>
        <dbReference type="ARBA" id="ARBA00012947"/>
    </source>
</evidence>
<organism evidence="14 15">
    <name type="scientific">Prauserella shujinwangii</name>
    <dbReference type="NCBI Taxonomy" id="1453103"/>
    <lineage>
        <taxon>Bacteria</taxon>
        <taxon>Bacillati</taxon>
        <taxon>Actinomycetota</taxon>
        <taxon>Actinomycetes</taxon>
        <taxon>Pseudonocardiales</taxon>
        <taxon>Pseudonocardiaceae</taxon>
        <taxon>Prauserella</taxon>
    </lineage>
</organism>
<dbReference type="Gene3D" id="1.20.5.3070">
    <property type="match status" value="1"/>
</dbReference>
<evidence type="ECO:0000256" key="10">
    <source>
        <dbReference type="ARBA" id="ARBA00030169"/>
    </source>
</evidence>
<dbReference type="SUPFAM" id="SSF89562">
    <property type="entry name" value="RraA-like"/>
    <property type="match status" value="1"/>
</dbReference>
<dbReference type="Gene3D" id="3.50.30.40">
    <property type="entry name" value="Ribonuclease E inhibitor RraA/RraA-like"/>
    <property type="match status" value="1"/>
</dbReference>
<accession>A0A2T0M0N0</accession>
<evidence type="ECO:0000256" key="7">
    <source>
        <dbReference type="ARBA" id="ARBA00016549"/>
    </source>
</evidence>
<dbReference type="GO" id="GO:0047443">
    <property type="term" value="F:4-hydroxy-4-methyl-2-oxoglutarate aldolase activity"/>
    <property type="evidence" value="ECO:0007669"/>
    <property type="project" value="UniProtKB-EC"/>
</dbReference>